<dbReference type="InterPro" id="IPR036388">
    <property type="entry name" value="WH-like_DNA-bd_sf"/>
</dbReference>
<dbReference type="SUPFAM" id="SSF46785">
    <property type="entry name" value="Winged helix' DNA-binding domain"/>
    <property type="match status" value="1"/>
</dbReference>
<sequence>MKEEKKEMKITKYNQDKAVRVSQDLYQLGKIRWRMSTLAYRLLFALSQCLEYRSPDLFPELGFDKQTLFKYMGLENNKDCYNRLAETLNEIMEKPLKIAQPKKRGGYYWAGYAWISSYYFSTNEKFVTIRLNDDVKPFLLNLKQYASIQPKYYIRLSTEYQNWFYPYLKNAVKLGQWRVSIDNLKLALSLDENSSYDPTKNKNATENILKYVVGIQISEEAKQEQRQAKAAGRSPRPVAWNYYVDKKTGETTGTLYGITANTDINVSACAVKTGRTYTDIIFFISMKKQHLSKAQKMAEVERNNAIVDYDLVKPKDKRKRSNNPASMQDLFAQIVPQEADINPAYIPDVPKPKVFYYSKEEIEQVAKDGKMPFSEAVKRLRLETDEQGRYYKTI</sequence>
<dbReference type="InterPro" id="IPR000525">
    <property type="entry name" value="Initiator_Rep_WH1"/>
</dbReference>
<gene>
    <name evidence="3" type="ORF">E5342_14120</name>
</gene>
<dbReference type="EMBL" id="SRYM01000046">
    <property type="protein sequence ID" value="TGY55594.1"/>
    <property type="molecule type" value="Genomic_DNA"/>
</dbReference>
<evidence type="ECO:0000313" key="3">
    <source>
        <dbReference type="EMBL" id="TGY55594.1"/>
    </source>
</evidence>
<dbReference type="Proteomes" id="UP000310032">
    <property type="component" value="Unassembled WGS sequence"/>
</dbReference>
<evidence type="ECO:0000313" key="4">
    <source>
        <dbReference type="Proteomes" id="UP000310032"/>
    </source>
</evidence>
<dbReference type="Pfam" id="PF01051">
    <property type="entry name" value="Rep3_N"/>
    <property type="match status" value="1"/>
</dbReference>
<accession>A0A4S2EMP3</accession>
<protein>
    <submittedName>
        <fullName evidence="3">RepB family plasmid replication initiator protein</fullName>
    </submittedName>
</protein>
<name>A0A4S2EMP3_PARDI</name>
<dbReference type="Gene3D" id="1.10.10.10">
    <property type="entry name" value="Winged helix-like DNA-binding domain superfamily/Winged helix DNA-binding domain"/>
    <property type="match status" value="1"/>
</dbReference>
<evidence type="ECO:0000256" key="1">
    <source>
        <dbReference type="ARBA" id="ARBA00038283"/>
    </source>
</evidence>
<dbReference type="GO" id="GO:0006270">
    <property type="term" value="P:DNA replication initiation"/>
    <property type="evidence" value="ECO:0007669"/>
    <property type="project" value="InterPro"/>
</dbReference>
<comment type="caution">
    <text evidence="3">The sequence shown here is derived from an EMBL/GenBank/DDBJ whole genome shotgun (WGS) entry which is preliminary data.</text>
</comment>
<dbReference type="RefSeq" id="WP_135959621.1">
    <property type="nucleotide sequence ID" value="NZ_SRYM01000046.1"/>
</dbReference>
<dbReference type="GO" id="GO:0003887">
    <property type="term" value="F:DNA-directed DNA polymerase activity"/>
    <property type="evidence" value="ECO:0007669"/>
    <property type="project" value="InterPro"/>
</dbReference>
<feature type="domain" description="Initiator Rep protein WH1" evidence="2">
    <location>
        <begin position="28"/>
        <end position="168"/>
    </location>
</feature>
<dbReference type="AlphaFoldDB" id="A0A4S2EMP3"/>
<dbReference type="InterPro" id="IPR036390">
    <property type="entry name" value="WH_DNA-bd_sf"/>
</dbReference>
<proteinExistence type="inferred from homology"/>
<evidence type="ECO:0000259" key="2">
    <source>
        <dbReference type="Pfam" id="PF01051"/>
    </source>
</evidence>
<comment type="similarity">
    <text evidence="1">Belongs to the initiator RepB protein family.</text>
</comment>
<organism evidence="3 4">
    <name type="scientific">Parabacteroides distasonis</name>
    <dbReference type="NCBI Taxonomy" id="823"/>
    <lineage>
        <taxon>Bacteria</taxon>
        <taxon>Pseudomonadati</taxon>
        <taxon>Bacteroidota</taxon>
        <taxon>Bacteroidia</taxon>
        <taxon>Bacteroidales</taxon>
        <taxon>Tannerellaceae</taxon>
        <taxon>Parabacteroides</taxon>
    </lineage>
</organism>
<reference evidence="3 4" key="1">
    <citation type="submission" date="2019-04" db="EMBL/GenBank/DDBJ databases">
        <title>Microbes associate with the intestines of laboratory mice.</title>
        <authorList>
            <person name="Navarre W."/>
            <person name="Wong E."/>
            <person name="Huang K."/>
            <person name="Tropini C."/>
            <person name="Ng K."/>
            <person name="Yu B."/>
        </authorList>
    </citation>
    <scope>NUCLEOTIDE SEQUENCE [LARGE SCALE GENOMIC DNA]</scope>
    <source>
        <strain evidence="3 4">NM39_I3</strain>
    </source>
</reference>